<dbReference type="SUPFAM" id="SSF109854">
    <property type="entry name" value="DinB/YfiT-like putative metalloenzymes"/>
    <property type="match status" value="1"/>
</dbReference>
<dbReference type="InterPro" id="IPR034660">
    <property type="entry name" value="DinB/YfiT-like"/>
</dbReference>
<organism evidence="1 2">
    <name type="scientific">Streptomyces kasugaensis</name>
    <dbReference type="NCBI Taxonomy" id="1946"/>
    <lineage>
        <taxon>Bacteria</taxon>
        <taxon>Bacillati</taxon>
        <taxon>Actinomycetota</taxon>
        <taxon>Actinomycetes</taxon>
        <taxon>Kitasatosporales</taxon>
        <taxon>Streptomycetaceae</taxon>
        <taxon>Streptomyces</taxon>
    </lineage>
</organism>
<sequence length="176" mass="19159">MTTTGTTTPDDRPVPPMTADERTTLESWLDFHRATLAAKCAGLDEAEARTLSAAPSPLTLLGLVEHLAEVERTWFRRVLTGADLPTVRGAAFDPTVADGGFTPPPDATLTGTLALWQEEIRASRTATAHLPLDTTGDFQGTPVSLRWIYIHMIEEYARHNGHADLIRERIDGTTGV</sequence>
<name>A0A4Q9I0I9_STRKA</name>
<dbReference type="InterPro" id="IPR007061">
    <property type="entry name" value="MST-like"/>
</dbReference>
<dbReference type="Proteomes" id="UP000292452">
    <property type="component" value="Unassembled WGS sequence"/>
</dbReference>
<dbReference type="Pfam" id="PF04978">
    <property type="entry name" value="MST"/>
    <property type="match status" value="1"/>
</dbReference>
<dbReference type="EMBL" id="SIXH01000014">
    <property type="protein sequence ID" value="TBO61143.1"/>
    <property type="molecule type" value="Genomic_DNA"/>
</dbReference>
<protein>
    <submittedName>
        <fullName evidence="1">DinB family protein</fullName>
    </submittedName>
</protein>
<keyword evidence="2" id="KW-1185">Reference proteome</keyword>
<evidence type="ECO:0000313" key="1">
    <source>
        <dbReference type="EMBL" id="TBO61143.1"/>
    </source>
</evidence>
<dbReference type="Gene3D" id="1.20.120.450">
    <property type="entry name" value="dinb family like domain"/>
    <property type="match status" value="1"/>
</dbReference>
<dbReference type="RefSeq" id="WP_131122069.1">
    <property type="nucleotide sequence ID" value="NZ_SIXH01000014.1"/>
</dbReference>
<gene>
    <name evidence="1" type="ORF">EYS09_02970</name>
</gene>
<comment type="caution">
    <text evidence="1">The sequence shown here is derived from an EMBL/GenBank/DDBJ whole genome shotgun (WGS) entry which is preliminary data.</text>
</comment>
<accession>A0A4Q9I0I9</accession>
<reference evidence="1 2" key="1">
    <citation type="submission" date="2019-02" db="EMBL/GenBank/DDBJ databases">
        <title>Draft Genome Sequence of Streptomyces sp. AM-2504, identified by 16S rRNA comparative analysis as a Streptomyces Kasugaensis strain.</title>
        <authorList>
            <person name="Napolioni V."/>
            <person name="Giuliodori A.M."/>
            <person name="Spurio R."/>
            <person name="Fabbretti A."/>
        </authorList>
    </citation>
    <scope>NUCLEOTIDE SEQUENCE [LARGE SCALE GENOMIC DNA]</scope>
    <source>
        <strain evidence="1 2">AM-2504</strain>
    </source>
</reference>
<dbReference type="AlphaFoldDB" id="A0A4Q9I0I9"/>
<evidence type="ECO:0000313" key="2">
    <source>
        <dbReference type="Proteomes" id="UP000292452"/>
    </source>
</evidence>
<proteinExistence type="predicted"/>